<keyword evidence="1" id="KW-0732">Signal</keyword>
<feature type="signal peptide" evidence="1">
    <location>
        <begin position="1"/>
        <end position="26"/>
    </location>
</feature>
<evidence type="ECO:0000313" key="2">
    <source>
        <dbReference type="EMBL" id="MCF6376437.1"/>
    </source>
</evidence>
<proteinExistence type="predicted"/>
<evidence type="ECO:0008006" key="4">
    <source>
        <dbReference type="Google" id="ProtNLM"/>
    </source>
</evidence>
<protein>
    <recommendedName>
        <fullName evidence="4">Ig-like domain-containing protein</fullName>
    </recommendedName>
</protein>
<gene>
    <name evidence="2" type="ORF">L2K70_02370</name>
</gene>
<reference evidence="2 3" key="1">
    <citation type="submission" date="2022-01" db="EMBL/GenBank/DDBJ databases">
        <title>Nocardioides sp. nov., an actinomycete isolated from mining soil.</title>
        <authorList>
            <person name="Liu L."/>
        </authorList>
    </citation>
    <scope>NUCLEOTIDE SEQUENCE [LARGE SCALE GENOMIC DNA]</scope>
    <source>
        <strain evidence="2 3">KLBMP 9356</strain>
    </source>
</reference>
<evidence type="ECO:0000256" key="1">
    <source>
        <dbReference type="SAM" id="SignalP"/>
    </source>
</evidence>
<dbReference type="RefSeq" id="WP_236398431.1">
    <property type="nucleotide sequence ID" value="NZ_JAKJHZ010000003.1"/>
</dbReference>
<organism evidence="2 3">
    <name type="scientific">Nocardioides potassii</name>
    <dbReference type="NCBI Taxonomy" id="2911371"/>
    <lineage>
        <taxon>Bacteria</taxon>
        <taxon>Bacillati</taxon>
        <taxon>Actinomycetota</taxon>
        <taxon>Actinomycetes</taxon>
        <taxon>Propionibacteriales</taxon>
        <taxon>Nocardioidaceae</taxon>
        <taxon>Nocardioides</taxon>
    </lineage>
</organism>
<name>A0ABS9H847_9ACTN</name>
<sequence>MRKVLASGLAAALGVSTVLGAVPASAGPTSGSTELLGPAVGGGEVTVRATIGGVYPVVSYDFALLNQCWFKGKFSGRFDSSETYPLLGPWYDAGNGAAYSDEVINLNSVPSGAVCKVSIVRGGPVVKGTTTSYAVG</sequence>
<dbReference type="Proteomes" id="UP001201161">
    <property type="component" value="Unassembled WGS sequence"/>
</dbReference>
<dbReference type="EMBL" id="JAKJHZ010000003">
    <property type="protein sequence ID" value="MCF6376437.1"/>
    <property type="molecule type" value="Genomic_DNA"/>
</dbReference>
<keyword evidence="3" id="KW-1185">Reference proteome</keyword>
<accession>A0ABS9H847</accession>
<feature type="chain" id="PRO_5046035687" description="Ig-like domain-containing protein" evidence="1">
    <location>
        <begin position="27"/>
        <end position="136"/>
    </location>
</feature>
<evidence type="ECO:0000313" key="3">
    <source>
        <dbReference type="Proteomes" id="UP001201161"/>
    </source>
</evidence>
<comment type="caution">
    <text evidence="2">The sequence shown here is derived from an EMBL/GenBank/DDBJ whole genome shotgun (WGS) entry which is preliminary data.</text>
</comment>